<feature type="transmembrane region" description="Helical" evidence="1">
    <location>
        <begin position="239"/>
        <end position="263"/>
    </location>
</feature>
<gene>
    <name evidence="2" type="ORF">UFOPK3576_01652</name>
</gene>
<feature type="transmembrane region" description="Helical" evidence="1">
    <location>
        <begin position="297"/>
        <end position="314"/>
    </location>
</feature>
<feature type="transmembrane region" description="Helical" evidence="1">
    <location>
        <begin position="269"/>
        <end position="290"/>
    </location>
</feature>
<evidence type="ECO:0000313" key="2">
    <source>
        <dbReference type="EMBL" id="CAB4920630.1"/>
    </source>
</evidence>
<feature type="transmembrane region" description="Helical" evidence="1">
    <location>
        <begin position="178"/>
        <end position="194"/>
    </location>
</feature>
<protein>
    <submittedName>
        <fullName evidence="2">Unannotated protein</fullName>
    </submittedName>
</protein>
<feature type="transmembrane region" description="Helical" evidence="1">
    <location>
        <begin position="118"/>
        <end position="139"/>
    </location>
</feature>
<sequence length="369" mass="39550">MSHAVVPAALRFWLRLFEHLERFFHSIPSVIWIAILPIISVIHCGYELSMPYAGVANFTGTFPTPLSGSDSGSYGIRTIAWLLQVDEPDSYTRLCVLITIATLWIVGALLFRVLSKRSAIVVSVLIVLGPIGETLFGAIGRSDVFVLLGALVLGVVGRNIWIGFIAGLIMVAGNPEQAVAASLAFVLVALALRAPGIVRAAVSSLVISCIAYFAMLAWFEHMGYISRVDSLGPNIRQSLSFFLQAAPISFYAAFGLAFVFVVIACTVLWWRRALLLILGIVLIPMFFTAITLDQTRITVALSCAGIAAVLVWSVPKCLQGLDALGFGSGMSLLTIIAVALPSIAVSYPGDIILPYKTGVEQFFNPAAGS</sequence>
<evidence type="ECO:0000256" key="1">
    <source>
        <dbReference type="SAM" id="Phobius"/>
    </source>
</evidence>
<dbReference type="EMBL" id="CAFBMO010000116">
    <property type="protein sequence ID" value="CAB4920630.1"/>
    <property type="molecule type" value="Genomic_DNA"/>
</dbReference>
<feature type="transmembrane region" description="Helical" evidence="1">
    <location>
        <begin position="200"/>
        <end position="219"/>
    </location>
</feature>
<feature type="transmembrane region" description="Helical" evidence="1">
    <location>
        <begin position="326"/>
        <end position="347"/>
    </location>
</feature>
<accession>A0A6J7HVH8</accession>
<feature type="transmembrane region" description="Helical" evidence="1">
    <location>
        <begin position="91"/>
        <end position="111"/>
    </location>
</feature>
<reference evidence="2" key="1">
    <citation type="submission" date="2020-05" db="EMBL/GenBank/DDBJ databases">
        <authorList>
            <person name="Chiriac C."/>
            <person name="Salcher M."/>
            <person name="Ghai R."/>
            <person name="Kavagutti S V."/>
        </authorList>
    </citation>
    <scope>NUCLEOTIDE SEQUENCE</scope>
</reference>
<feature type="transmembrane region" description="Helical" evidence="1">
    <location>
        <begin position="145"/>
        <end position="171"/>
    </location>
</feature>
<organism evidence="2">
    <name type="scientific">freshwater metagenome</name>
    <dbReference type="NCBI Taxonomy" id="449393"/>
    <lineage>
        <taxon>unclassified sequences</taxon>
        <taxon>metagenomes</taxon>
        <taxon>ecological metagenomes</taxon>
    </lineage>
</organism>
<name>A0A6J7HVH8_9ZZZZ</name>
<dbReference type="AlphaFoldDB" id="A0A6J7HVH8"/>
<keyword evidence="1" id="KW-1133">Transmembrane helix</keyword>
<feature type="transmembrane region" description="Helical" evidence="1">
    <location>
        <begin position="23"/>
        <end position="42"/>
    </location>
</feature>
<proteinExistence type="predicted"/>
<keyword evidence="1" id="KW-0472">Membrane</keyword>
<keyword evidence="1" id="KW-0812">Transmembrane</keyword>